<sequence>MPELTTQNHQFRASAIQDMMGKPPGWLLNSGIMAIALVFLVGLGLTALIRYPEKVEAPFLLQTETIPLALHAGAMNVIDTVFTQNDAPVTAGDTLLIFRSEADWRPVKALDHWLTTVEQDLYIRSQEKTGEKTATILQHLSHFQRLPRLSRLPSPEERGRGQG</sequence>
<keyword evidence="1" id="KW-0472">Membrane</keyword>
<reference evidence="2 3" key="1">
    <citation type="submission" date="2019-08" db="EMBL/GenBank/DDBJ databases">
        <title>Lewinella sp. strain SSH13 Genome sequencing and assembly.</title>
        <authorList>
            <person name="Kim I."/>
        </authorList>
    </citation>
    <scope>NUCLEOTIDE SEQUENCE [LARGE SCALE GENOMIC DNA]</scope>
    <source>
        <strain evidence="2 3">SSH13</strain>
    </source>
</reference>
<dbReference type="AlphaFoldDB" id="A0A5C7FD25"/>
<evidence type="ECO:0000256" key="1">
    <source>
        <dbReference type="SAM" id="Phobius"/>
    </source>
</evidence>
<dbReference type="OrthoDB" id="7057889at2"/>
<evidence type="ECO:0000313" key="2">
    <source>
        <dbReference type="EMBL" id="TXF82962.1"/>
    </source>
</evidence>
<name>A0A5C7FD25_9BACT</name>
<dbReference type="RefSeq" id="WP_147932882.1">
    <property type="nucleotide sequence ID" value="NZ_VOXD01000064.1"/>
</dbReference>
<dbReference type="Proteomes" id="UP000321907">
    <property type="component" value="Unassembled WGS sequence"/>
</dbReference>
<evidence type="ECO:0008006" key="4">
    <source>
        <dbReference type="Google" id="ProtNLM"/>
    </source>
</evidence>
<comment type="caution">
    <text evidence="2">The sequence shown here is derived from an EMBL/GenBank/DDBJ whole genome shotgun (WGS) entry which is preliminary data.</text>
</comment>
<evidence type="ECO:0000313" key="3">
    <source>
        <dbReference type="Proteomes" id="UP000321907"/>
    </source>
</evidence>
<protein>
    <recommendedName>
        <fullName evidence="4">Membrane fusion protein biotin-lipoyl like domain-containing protein</fullName>
    </recommendedName>
</protein>
<gene>
    <name evidence="2" type="ORF">FUA23_21700</name>
</gene>
<feature type="transmembrane region" description="Helical" evidence="1">
    <location>
        <begin position="26"/>
        <end position="49"/>
    </location>
</feature>
<proteinExistence type="predicted"/>
<organism evidence="2 3">
    <name type="scientific">Neolewinella aurantiaca</name>
    <dbReference type="NCBI Taxonomy" id="2602767"/>
    <lineage>
        <taxon>Bacteria</taxon>
        <taxon>Pseudomonadati</taxon>
        <taxon>Bacteroidota</taxon>
        <taxon>Saprospiria</taxon>
        <taxon>Saprospirales</taxon>
        <taxon>Lewinellaceae</taxon>
        <taxon>Neolewinella</taxon>
    </lineage>
</organism>
<keyword evidence="3" id="KW-1185">Reference proteome</keyword>
<accession>A0A5C7FD25</accession>
<dbReference type="EMBL" id="VOXD01000064">
    <property type="protein sequence ID" value="TXF82962.1"/>
    <property type="molecule type" value="Genomic_DNA"/>
</dbReference>
<keyword evidence="1" id="KW-0812">Transmembrane</keyword>
<keyword evidence="1" id="KW-1133">Transmembrane helix</keyword>